<evidence type="ECO:0000313" key="11">
    <source>
        <dbReference type="Proteomes" id="UP000593591"/>
    </source>
</evidence>
<dbReference type="InterPro" id="IPR018490">
    <property type="entry name" value="cNMP-bd_dom_sf"/>
</dbReference>
<dbReference type="GO" id="GO:0005886">
    <property type="term" value="C:plasma membrane"/>
    <property type="evidence" value="ECO:0007669"/>
    <property type="project" value="UniProtKB-SubCell"/>
</dbReference>
<feature type="transmembrane region" description="Helical" evidence="6">
    <location>
        <begin position="98"/>
        <end position="124"/>
    </location>
</feature>
<dbReference type="EMBL" id="CP031517">
    <property type="protein sequence ID" value="QOS40746.1"/>
    <property type="molecule type" value="Genomic_DNA"/>
</dbReference>
<dbReference type="KEGG" id="trc:DYE49_09920"/>
<feature type="transmembrane region" description="Helical" evidence="6">
    <location>
        <begin position="178"/>
        <end position="201"/>
    </location>
</feature>
<dbReference type="InterPro" id="IPR017039">
    <property type="entry name" value="Virul_fac_BrkB"/>
</dbReference>
<dbReference type="PANTHER" id="PTHR30213">
    <property type="entry name" value="INNER MEMBRANE PROTEIN YHJD"/>
    <property type="match status" value="1"/>
</dbReference>
<dbReference type="InterPro" id="IPR014710">
    <property type="entry name" value="RmlC-like_jellyroll"/>
</dbReference>
<reference evidence="9 11" key="1">
    <citation type="submission" date="2018-08" db="EMBL/GenBank/DDBJ databases">
        <title>The first complete genome of Treponema rectale (CHPAT), a commensal spirochete of the bovine rectum.</title>
        <authorList>
            <person name="Staton G.J."/>
            <person name="Clegg S.R."/>
            <person name="Carter S.D."/>
            <person name="Radford A.D."/>
            <person name="Darby A."/>
            <person name="Hall N."/>
            <person name="Birtles R.J."/>
            <person name="Evans N.J."/>
        </authorList>
    </citation>
    <scope>NUCLEOTIDE SEQUENCE [LARGE SCALE GENOMIC DNA]</scope>
    <source>
        <strain evidence="9 11">CHPA</strain>
    </source>
</reference>
<evidence type="ECO:0000256" key="2">
    <source>
        <dbReference type="ARBA" id="ARBA00022475"/>
    </source>
</evidence>
<dbReference type="RefSeq" id="WP_184652780.1">
    <property type="nucleotide sequence ID" value="NZ_JACHFR010000002.1"/>
</dbReference>
<dbReference type="PROSITE" id="PS50042">
    <property type="entry name" value="CNMP_BINDING_3"/>
    <property type="match status" value="1"/>
</dbReference>
<keyword evidence="4 6" id="KW-1133">Transmembrane helix</keyword>
<dbReference type="InterPro" id="IPR000595">
    <property type="entry name" value="cNMP-bd_dom"/>
</dbReference>
<evidence type="ECO:0000256" key="1">
    <source>
        <dbReference type="ARBA" id="ARBA00004651"/>
    </source>
</evidence>
<keyword evidence="5 6" id="KW-0472">Membrane</keyword>
<accession>A0A840SF47</accession>
<dbReference type="SUPFAM" id="SSF51206">
    <property type="entry name" value="cAMP-binding domain-like"/>
    <property type="match status" value="1"/>
</dbReference>
<dbReference type="Proteomes" id="UP000578697">
    <property type="component" value="Unassembled WGS sequence"/>
</dbReference>
<gene>
    <name evidence="9" type="ORF">DYE49_09920</name>
    <name evidence="8" type="ORF">HNP77_001739</name>
</gene>
<dbReference type="PANTHER" id="PTHR30213:SF0">
    <property type="entry name" value="UPF0761 MEMBRANE PROTEIN YIHY"/>
    <property type="match status" value="1"/>
</dbReference>
<feature type="transmembrane region" description="Helical" evidence="6">
    <location>
        <begin position="213"/>
        <end position="233"/>
    </location>
</feature>
<dbReference type="CDD" id="cd00038">
    <property type="entry name" value="CAP_ED"/>
    <property type="match status" value="1"/>
</dbReference>
<evidence type="ECO:0000259" key="7">
    <source>
        <dbReference type="PROSITE" id="PS50042"/>
    </source>
</evidence>
<dbReference type="Gene3D" id="2.60.120.10">
    <property type="entry name" value="Jelly Rolls"/>
    <property type="match status" value="1"/>
</dbReference>
<proteinExistence type="predicted"/>
<feature type="transmembrane region" description="Helical" evidence="6">
    <location>
        <begin position="35"/>
        <end position="57"/>
    </location>
</feature>
<evidence type="ECO:0000256" key="6">
    <source>
        <dbReference type="SAM" id="Phobius"/>
    </source>
</evidence>
<reference evidence="8 10" key="2">
    <citation type="submission" date="2020-08" db="EMBL/GenBank/DDBJ databases">
        <title>Genomic Encyclopedia of Type Strains, Phase IV (KMG-IV): sequencing the most valuable type-strain genomes for metagenomic binning, comparative biology and taxonomic classification.</title>
        <authorList>
            <person name="Goeker M."/>
        </authorList>
    </citation>
    <scope>NUCLEOTIDE SEQUENCE [LARGE SCALE GENOMIC DNA]</scope>
    <source>
        <strain evidence="8 10">DSM 103679</strain>
    </source>
</reference>
<dbReference type="AlphaFoldDB" id="A0A840SF47"/>
<evidence type="ECO:0000256" key="3">
    <source>
        <dbReference type="ARBA" id="ARBA00022692"/>
    </source>
</evidence>
<keyword evidence="2" id="KW-1003">Cell membrane</keyword>
<sequence>MTRRKFTLTTFLQSLYLTFGFFLSNDLFSYASACAFGFLLSFAPLALMIVVVLVRIMHASPSLLTSFLNRIPFFESIQNIQASMDKFLDVNSVSFFEFAIVIAIILMARRFFASIIGSLIKIFGQEQKKRPVINQFFILAGEALIVVLLASITFLVITAKTITDIPDVHNFLKNHSRFLSFLIDLILGRLPYLILFFMTVLAYREGSRTKPSFLITMIMAAASTFIFSVVLRIMLEFINFNAYNIIYGVLGNAIVLLLGVFMFFVIFLFFAQWLFVYQFFDTLLLCELYILPDHNEPGIFATIKRALFIRPDHLMIKNENLIFYKQNEHIYSLNEESTDAYYLVRGTVKLQTKNHISFIERGKFFGEEACMLNGIRTEDAVACTDVDVIRIPEETFFSLLERNPKVSRKVLSLISNYFSKFYGLSRNL</sequence>
<keyword evidence="10" id="KW-1185">Reference proteome</keyword>
<organism evidence="8 10">
    <name type="scientific">Treponema rectale</name>
    <dbReference type="NCBI Taxonomy" id="744512"/>
    <lineage>
        <taxon>Bacteria</taxon>
        <taxon>Pseudomonadati</taxon>
        <taxon>Spirochaetota</taxon>
        <taxon>Spirochaetia</taxon>
        <taxon>Spirochaetales</taxon>
        <taxon>Treponemataceae</taxon>
        <taxon>Treponema</taxon>
    </lineage>
</organism>
<evidence type="ECO:0000313" key="10">
    <source>
        <dbReference type="Proteomes" id="UP000578697"/>
    </source>
</evidence>
<evidence type="ECO:0000313" key="8">
    <source>
        <dbReference type="EMBL" id="MBB5219370.1"/>
    </source>
</evidence>
<comment type="subcellular location">
    <subcellularLocation>
        <location evidence="1">Cell membrane</location>
        <topology evidence="1">Multi-pass membrane protein</topology>
    </subcellularLocation>
</comment>
<dbReference type="Pfam" id="PF00027">
    <property type="entry name" value="cNMP_binding"/>
    <property type="match status" value="1"/>
</dbReference>
<name>A0A840SF47_9SPIR</name>
<dbReference type="Pfam" id="PF03631">
    <property type="entry name" value="Virul_fac_BrkB"/>
    <property type="match status" value="1"/>
</dbReference>
<evidence type="ECO:0000256" key="4">
    <source>
        <dbReference type="ARBA" id="ARBA00022989"/>
    </source>
</evidence>
<protein>
    <submittedName>
        <fullName evidence="8">Membrane protein</fullName>
    </submittedName>
</protein>
<feature type="domain" description="Cyclic nucleotide-binding" evidence="7">
    <location>
        <begin position="324"/>
        <end position="417"/>
    </location>
</feature>
<evidence type="ECO:0000313" key="9">
    <source>
        <dbReference type="EMBL" id="QOS40746.1"/>
    </source>
</evidence>
<feature type="transmembrane region" description="Helical" evidence="6">
    <location>
        <begin position="136"/>
        <end position="158"/>
    </location>
</feature>
<feature type="transmembrane region" description="Helical" evidence="6">
    <location>
        <begin position="245"/>
        <end position="270"/>
    </location>
</feature>
<dbReference type="SMART" id="SM00100">
    <property type="entry name" value="cNMP"/>
    <property type="match status" value="1"/>
</dbReference>
<evidence type="ECO:0000256" key="5">
    <source>
        <dbReference type="ARBA" id="ARBA00023136"/>
    </source>
</evidence>
<keyword evidence="3 6" id="KW-0812">Transmembrane</keyword>
<dbReference type="Proteomes" id="UP000593591">
    <property type="component" value="Chromosome"/>
</dbReference>
<dbReference type="EMBL" id="JACHFR010000002">
    <property type="protein sequence ID" value="MBB5219370.1"/>
    <property type="molecule type" value="Genomic_DNA"/>
</dbReference>